<name>A0A841JPD6_9BACT</name>
<sequence>MTASAQLRASSTRNIRLLGRREGSQQVIAASLRFFLALIARMTIYSEDPALTLVS</sequence>
<reference evidence="1 2" key="1">
    <citation type="submission" date="2020-08" db="EMBL/GenBank/DDBJ databases">
        <title>Genomic Encyclopedia of Type Strains, Phase IV (KMG-IV): sequencing the most valuable type-strain genomes for metagenomic binning, comparative biology and taxonomic classification.</title>
        <authorList>
            <person name="Goeker M."/>
        </authorList>
    </citation>
    <scope>NUCLEOTIDE SEQUENCE [LARGE SCALE GENOMIC DNA]</scope>
    <source>
        <strain evidence="1 2">DSM 103733</strain>
    </source>
</reference>
<dbReference type="Proteomes" id="UP000538666">
    <property type="component" value="Unassembled WGS sequence"/>
</dbReference>
<evidence type="ECO:0008006" key="3">
    <source>
        <dbReference type="Google" id="ProtNLM"/>
    </source>
</evidence>
<dbReference type="EMBL" id="JACHEK010000001">
    <property type="protein sequence ID" value="MBB6142285.1"/>
    <property type="molecule type" value="Genomic_DNA"/>
</dbReference>
<proteinExistence type="predicted"/>
<organism evidence="1 2">
    <name type="scientific">Silvibacterium bohemicum</name>
    <dbReference type="NCBI Taxonomy" id="1577686"/>
    <lineage>
        <taxon>Bacteria</taxon>
        <taxon>Pseudomonadati</taxon>
        <taxon>Acidobacteriota</taxon>
        <taxon>Terriglobia</taxon>
        <taxon>Terriglobales</taxon>
        <taxon>Acidobacteriaceae</taxon>
        <taxon>Silvibacterium</taxon>
    </lineage>
</organism>
<accession>A0A841JPD6</accession>
<evidence type="ECO:0000313" key="2">
    <source>
        <dbReference type="Proteomes" id="UP000538666"/>
    </source>
</evidence>
<gene>
    <name evidence="1" type="ORF">HNQ77_000223</name>
</gene>
<protein>
    <recommendedName>
        <fullName evidence="3">Transposase DDE domain-containing protein</fullName>
    </recommendedName>
</protein>
<comment type="caution">
    <text evidence="1">The sequence shown here is derived from an EMBL/GenBank/DDBJ whole genome shotgun (WGS) entry which is preliminary data.</text>
</comment>
<dbReference type="AlphaFoldDB" id="A0A841JPD6"/>
<evidence type="ECO:0000313" key="1">
    <source>
        <dbReference type="EMBL" id="MBB6142285.1"/>
    </source>
</evidence>
<keyword evidence="2" id="KW-1185">Reference proteome</keyword>